<dbReference type="InterPro" id="IPR018060">
    <property type="entry name" value="HTH_AraC"/>
</dbReference>
<dbReference type="PANTHER" id="PTHR46796:SF13">
    <property type="entry name" value="HTH-TYPE TRANSCRIPTIONAL ACTIVATOR RHAS"/>
    <property type="match status" value="1"/>
</dbReference>
<dbReference type="PANTHER" id="PTHR46796">
    <property type="entry name" value="HTH-TYPE TRANSCRIPTIONAL ACTIVATOR RHAS-RELATED"/>
    <property type="match status" value="1"/>
</dbReference>
<dbReference type="SMART" id="SM00342">
    <property type="entry name" value="HTH_ARAC"/>
    <property type="match status" value="1"/>
</dbReference>
<evidence type="ECO:0000256" key="1">
    <source>
        <dbReference type="ARBA" id="ARBA00023015"/>
    </source>
</evidence>
<dbReference type="GO" id="GO:0003700">
    <property type="term" value="F:DNA-binding transcription factor activity"/>
    <property type="evidence" value="ECO:0007669"/>
    <property type="project" value="InterPro"/>
</dbReference>
<keyword evidence="1" id="KW-0805">Transcription regulation</keyword>
<dbReference type="Gene3D" id="1.10.10.60">
    <property type="entry name" value="Homeodomain-like"/>
    <property type="match status" value="2"/>
</dbReference>
<dbReference type="PROSITE" id="PS01124">
    <property type="entry name" value="HTH_ARAC_FAMILY_2"/>
    <property type="match status" value="1"/>
</dbReference>
<evidence type="ECO:0000313" key="6">
    <source>
        <dbReference type="Proteomes" id="UP000481583"/>
    </source>
</evidence>
<dbReference type="EMBL" id="JAAKZV010000305">
    <property type="protein sequence ID" value="NGN69517.1"/>
    <property type="molecule type" value="Genomic_DNA"/>
</dbReference>
<sequence>MDVLSSVINGMRTGRPVTYRVECHAPWGRRFPRQSGVSLHVVLRGSCSLLPADGGEPLALEMGDVALLPHGHAHAMAHAPDAPLEEKECVLSGEHCTPDGQAVVIGDPAPGGEPAAELVCGVYPLEQCNSHPVLEQLPESIHLRARLGHHPGLRAAVDMLAAELAEPQLGGHALRSSLFDAVLMYSLRSWYAESCSGHTGWGDVLTDPVVGRALEAMHTHPERPWTIESLGAHVGLSRAAFARRFTGLVGQAPLAYLTWWRMSLAARLLRDTDAPVADVARQAGYGSEFAFAGAFKREYRTTPARYRKREAAAPRAVS</sequence>
<evidence type="ECO:0000313" key="5">
    <source>
        <dbReference type="EMBL" id="NGN69517.1"/>
    </source>
</evidence>
<evidence type="ECO:0000256" key="2">
    <source>
        <dbReference type="ARBA" id="ARBA00023125"/>
    </source>
</evidence>
<keyword evidence="6" id="KW-1185">Reference proteome</keyword>
<dbReference type="RefSeq" id="WP_165244531.1">
    <property type="nucleotide sequence ID" value="NZ_JAAKZV010000305.1"/>
</dbReference>
<keyword evidence="2" id="KW-0238">DNA-binding</keyword>
<evidence type="ECO:0000256" key="3">
    <source>
        <dbReference type="ARBA" id="ARBA00023163"/>
    </source>
</evidence>
<dbReference type="Pfam" id="PF12852">
    <property type="entry name" value="Cupin_6"/>
    <property type="match status" value="1"/>
</dbReference>
<dbReference type="SUPFAM" id="SSF46689">
    <property type="entry name" value="Homeodomain-like"/>
    <property type="match status" value="2"/>
</dbReference>
<dbReference type="InterPro" id="IPR009057">
    <property type="entry name" value="Homeodomain-like_sf"/>
</dbReference>
<dbReference type="PROSITE" id="PS00041">
    <property type="entry name" value="HTH_ARAC_FAMILY_1"/>
    <property type="match status" value="1"/>
</dbReference>
<dbReference type="InterPro" id="IPR032783">
    <property type="entry name" value="AraC_lig"/>
</dbReference>
<protein>
    <submittedName>
        <fullName evidence="5">AraC family transcriptional regulator</fullName>
    </submittedName>
</protein>
<accession>A0A6G4UDT9</accession>
<name>A0A6G4UDT9_9ACTN</name>
<keyword evidence="3" id="KW-0804">Transcription</keyword>
<dbReference type="Proteomes" id="UP000481583">
    <property type="component" value="Unassembled WGS sequence"/>
</dbReference>
<dbReference type="InterPro" id="IPR050204">
    <property type="entry name" value="AraC_XylS_family_regulators"/>
</dbReference>
<reference evidence="5 6" key="1">
    <citation type="submission" date="2020-02" db="EMBL/GenBank/DDBJ databases">
        <title>Whole-genome analyses of novel actinobacteria.</title>
        <authorList>
            <person name="Sahin N."/>
        </authorList>
    </citation>
    <scope>NUCLEOTIDE SEQUENCE [LARGE SCALE GENOMIC DNA]</scope>
    <source>
        <strain evidence="5 6">A7024</strain>
    </source>
</reference>
<feature type="domain" description="HTH araC/xylS-type" evidence="4">
    <location>
        <begin position="211"/>
        <end position="309"/>
    </location>
</feature>
<dbReference type="Pfam" id="PF12833">
    <property type="entry name" value="HTH_18"/>
    <property type="match status" value="1"/>
</dbReference>
<proteinExistence type="predicted"/>
<gene>
    <name evidence="5" type="ORF">G5C51_37225</name>
</gene>
<dbReference type="GO" id="GO:0043565">
    <property type="term" value="F:sequence-specific DNA binding"/>
    <property type="evidence" value="ECO:0007669"/>
    <property type="project" value="InterPro"/>
</dbReference>
<comment type="caution">
    <text evidence="5">The sequence shown here is derived from an EMBL/GenBank/DDBJ whole genome shotgun (WGS) entry which is preliminary data.</text>
</comment>
<evidence type="ECO:0000259" key="4">
    <source>
        <dbReference type="PROSITE" id="PS01124"/>
    </source>
</evidence>
<dbReference type="AlphaFoldDB" id="A0A6G4UDT9"/>
<dbReference type="InterPro" id="IPR018062">
    <property type="entry name" value="HTH_AraC-typ_CS"/>
</dbReference>
<organism evidence="5 6">
    <name type="scientific">Streptomyces coryli</name>
    <dbReference type="NCBI Taxonomy" id="1128680"/>
    <lineage>
        <taxon>Bacteria</taxon>
        <taxon>Bacillati</taxon>
        <taxon>Actinomycetota</taxon>
        <taxon>Actinomycetes</taxon>
        <taxon>Kitasatosporales</taxon>
        <taxon>Streptomycetaceae</taxon>
        <taxon>Streptomyces</taxon>
    </lineage>
</organism>